<evidence type="ECO:0000256" key="1">
    <source>
        <dbReference type="ARBA" id="ARBA00007074"/>
    </source>
</evidence>
<evidence type="ECO:0000313" key="7">
    <source>
        <dbReference type="EMBL" id="ADQ59865.1"/>
    </source>
</evidence>
<keyword evidence="3 7" id="KW-0378">Hydrolase</keyword>
<keyword evidence="5" id="KW-0732">Signal</keyword>
<dbReference type="PATRIC" id="fig|695560.3.peg.1923"/>
<dbReference type="AlphaFoldDB" id="E4SMW9"/>
<evidence type="ECO:0000256" key="5">
    <source>
        <dbReference type="SAM" id="SignalP"/>
    </source>
</evidence>
<dbReference type="GO" id="GO:0006508">
    <property type="term" value="P:proteolysis"/>
    <property type="evidence" value="ECO:0007669"/>
    <property type="project" value="UniProtKB-KW"/>
</dbReference>
<keyword evidence="4" id="KW-0788">Thiol protease</keyword>
<dbReference type="InterPro" id="IPR038765">
    <property type="entry name" value="Papain-like_cys_pep_sf"/>
</dbReference>
<dbReference type="EMBL" id="CP002338">
    <property type="protein sequence ID" value="ADQ59865.1"/>
    <property type="molecule type" value="Genomic_DNA"/>
</dbReference>
<reference evidence="7 8" key="1">
    <citation type="journal article" date="2011" name="J. Bacteriol.">
        <title>Genome sequence of Lactobacillus amylovorus GRL1112.</title>
        <authorList>
            <person name="Kant R."/>
            <person name="Paulin L."/>
            <person name="Alatalo E."/>
            <person name="de Vos W.M."/>
            <person name="Palva A."/>
        </authorList>
    </citation>
    <scope>NUCLEOTIDE SEQUENCE [LARGE SCALE GENOMIC DNA]</scope>
    <source>
        <strain evidence="7 8">GRL 1112</strain>
    </source>
</reference>
<dbReference type="Gene3D" id="3.90.1720.10">
    <property type="entry name" value="endopeptidase domain like (from Nostoc punctiforme)"/>
    <property type="match status" value="1"/>
</dbReference>
<dbReference type="GO" id="GO:0008234">
    <property type="term" value="F:cysteine-type peptidase activity"/>
    <property type="evidence" value="ECO:0007669"/>
    <property type="project" value="UniProtKB-KW"/>
</dbReference>
<evidence type="ECO:0000256" key="3">
    <source>
        <dbReference type="ARBA" id="ARBA00022801"/>
    </source>
</evidence>
<dbReference type="PANTHER" id="PTHR47053:SF1">
    <property type="entry name" value="MUREIN DD-ENDOPEPTIDASE MEPH-RELATED"/>
    <property type="match status" value="1"/>
</dbReference>
<evidence type="ECO:0000256" key="4">
    <source>
        <dbReference type="ARBA" id="ARBA00022807"/>
    </source>
</evidence>
<feature type="chain" id="PRO_5003188852" evidence="5">
    <location>
        <begin position="27"/>
        <end position="255"/>
    </location>
</feature>
<dbReference type="HOGENOM" id="CLU_016043_0_0_9"/>
<evidence type="ECO:0000256" key="2">
    <source>
        <dbReference type="ARBA" id="ARBA00022670"/>
    </source>
</evidence>
<sequence length="255" mass="27185">MNIKSNFVKVTAAVALTLTGVATVSAVKPESTTAKVQAATTKVKINYVPGYGINIWDNYNGGHFTGQRAQHGTTWNVLDQKTDKKGRVWYQVGQNQWIMAQYTTPAGNTVTKNTTTQATATAAKPKKAKKSVQATGDVSAIVTLAEAQLGKNYVWGGTGANGFDCSGLTSYVYSKAAGVNIGRTTYDQVKQGTSVSMKNLQPGDLLFWGSASAPYHVGIYVGNNQYIHAATPGQGVIKQSLSGYFYPSAAKRILN</sequence>
<evidence type="ECO:0000259" key="6">
    <source>
        <dbReference type="PROSITE" id="PS51935"/>
    </source>
</evidence>
<dbReference type="SUPFAM" id="SSF54001">
    <property type="entry name" value="Cysteine proteinases"/>
    <property type="match status" value="1"/>
</dbReference>
<dbReference type="InterPro" id="IPR051202">
    <property type="entry name" value="Peptidase_C40"/>
</dbReference>
<dbReference type="PANTHER" id="PTHR47053">
    <property type="entry name" value="MUREIN DD-ENDOPEPTIDASE MEPH-RELATED"/>
    <property type="match status" value="1"/>
</dbReference>
<comment type="similarity">
    <text evidence="1">Belongs to the peptidase C40 family.</text>
</comment>
<gene>
    <name evidence="7" type="ordered locus">LA2_09800</name>
</gene>
<protein>
    <submittedName>
        <fullName evidence="7">Cell wall-associated hydrolase</fullName>
    </submittedName>
</protein>
<dbReference type="MEROPS" id="C40.007"/>
<dbReference type="Proteomes" id="UP000007033">
    <property type="component" value="Chromosome"/>
</dbReference>
<feature type="domain" description="NlpC/P60" evidence="6">
    <location>
        <begin position="135"/>
        <end position="255"/>
    </location>
</feature>
<dbReference type="KEGG" id="lam:LA2_09800"/>
<keyword evidence="2" id="KW-0645">Protease</keyword>
<feature type="signal peptide" evidence="5">
    <location>
        <begin position="1"/>
        <end position="26"/>
    </location>
</feature>
<evidence type="ECO:0000313" key="8">
    <source>
        <dbReference type="Proteomes" id="UP000007033"/>
    </source>
</evidence>
<name>E4SMW9_LACAR</name>
<dbReference type="InterPro" id="IPR000064">
    <property type="entry name" value="NLP_P60_dom"/>
</dbReference>
<dbReference type="RefSeq" id="WP_013438628.1">
    <property type="nucleotide sequence ID" value="NC_014724.1"/>
</dbReference>
<dbReference type="Pfam" id="PF00877">
    <property type="entry name" value="NLPC_P60"/>
    <property type="match status" value="1"/>
</dbReference>
<proteinExistence type="inferred from homology"/>
<organism evidence="7 8">
    <name type="scientific">Lactobacillus amylovorus (strain GRL 1112)</name>
    <dbReference type="NCBI Taxonomy" id="695560"/>
    <lineage>
        <taxon>Bacteria</taxon>
        <taxon>Bacillati</taxon>
        <taxon>Bacillota</taxon>
        <taxon>Bacilli</taxon>
        <taxon>Lactobacillales</taxon>
        <taxon>Lactobacillaceae</taxon>
        <taxon>Lactobacillus</taxon>
    </lineage>
</organism>
<accession>E4SMW9</accession>
<dbReference type="PROSITE" id="PS51935">
    <property type="entry name" value="NLPC_P60"/>
    <property type="match status" value="1"/>
</dbReference>